<organism evidence="6 7">
    <name type="scientific">Sphingobacterium thalpophilum</name>
    <dbReference type="NCBI Taxonomy" id="259"/>
    <lineage>
        <taxon>Bacteria</taxon>
        <taxon>Pseudomonadati</taxon>
        <taxon>Bacteroidota</taxon>
        <taxon>Sphingobacteriia</taxon>
        <taxon>Sphingobacteriales</taxon>
        <taxon>Sphingobacteriaceae</taxon>
        <taxon>Sphingobacterium</taxon>
    </lineage>
</organism>
<evidence type="ECO:0000259" key="5">
    <source>
        <dbReference type="Pfam" id="PF18962"/>
    </source>
</evidence>
<evidence type="ECO:0000256" key="4">
    <source>
        <dbReference type="SAM" id="SignalP"/>
    </source>
</evidence>
<evidence type="ECO:0000313" key="6">
    <source>
        <dbReference type="EMBL" id="VTR43436.1"/>
    </source>
</evidence>
<dbReference type="RefSeq" id="WP_028072171.1">
    <property type="nucleotide sequence ID" value="NZ_LR590484.1"/>
</dbReference>
<dbReference type="Pfam" id="PF18962">
    <property type="entry name" value="Por_Secre_tail"/>
    <property type="match status" value="1"/>
</dbReference>
<dbReference type="Pfam" id="PF14312">
    <property type="entry name" value="FG-GAP_2"/>
    <property type="match status" value="7"/>
</dbReference>
<dbReference type="Gene3D" id="2.60.40.10">
    <property type="entry name" value="Immunoglobulins"/>
    <property type="match status" value="1"/>
</dbReference>
<keyword evidence="2" id="KW-0677">Repeat</keyword>
<dbReference type="PANTHER" id="PTHR36220">
    <property type="entry name" value="UNNAMED PRODUCT"/>
    <property type="match status" value="1"/>
</dbReference>
<accession>A0A4U9V9L6</accession>
<dbReference type="SMART" id="SM00191">
    <property type="entry name" value="Int_alpha"/>
    <property type="match status" value="3"/>
</dbReference>
<keyword evidence="1 4" id="KW-0732">Signal</keyword>
<dbReference type="InterPro" id="IPR013517">
    <property type="entry name" value="FG-GAP"/>
</dbReference>
<evidence type="ECO:0000256" key="3">
    <source>
        <dbReference type="ARBA" id="ARBA00023180"/>
    </source>
</evidence>
<feature type="signal peptide" evidence="4">
    <location>
        <begin position="1"/>
        <end position="28"/>
    </location>
</feature>
<evidence type="ECO:0000313" key="7">
    <source>
        <dbReference type="Proteomes" id="UP000308196"/>
    </source>
</evidence>
<keyword evidence="3" id="KW-0325">Glycoprotein</keyword>
<dbReference type="GeneID" id="78463560"/>
<proteinExistence type="predicted"/>
<dbReference type="InterPro" id="IPR013783">
    <property type="entry name" value="Ig-like_fold"/>
</dbReference>
<dbReference type="PANTHER" id="PTHR36220:SF1">
    <property type="entry name" value="GAMMA TUBULIN COMPLEX COMPONENT C-TERMINAL DOMAIN-CONTAINING PROTEIN"/>
    <property type="match status" value="1"/>
</dbReference>
<reference evidence="6 7" key="1">
    <citation type="submission" date="2019-05" db="EMBL/GenBank/DDBJ databases">
        <authorList>
            <consortium name="Pathogen Informatics"/>
        </authorList>
    </citation>
    <scope>NUCLEOTIDE SEQUENCE [LARGE SCALE GENOMIC DNA]</scope>
    <source>
        <strain evidence="6 7">NCTC11429</strain>
    </source>
</reference>
<feature type="chain" id="PRO_5020992666" evidence="4">
    <location>
        <begin position="29"/>
        <end position="633"/>
    </location>
</feature>
<dbReference type="NCBIfam" id="TIGR04183">
    <property type="entry name" value="Por_Secre_tail"/>
    <property type="match status" value="1"/>
</dbReference>
<gene>
    <name evidence="6" type="ORF">NCTC11429_02863</name>
</gene>
<dbReference type="Gene3D" id="2.130.10.130">
    <property type="entry name" value="Integrin alpha, N-terminal"/>
    <property type="match status" value="3"/>
</dbReference>
<dbReference type="InterPro" id="IPR013519">
    <property type="entry name" value="Int_alpha_beta-p"/>
</dbReference>
<dbReference type="EMBL" id="LR590484">
    <property type="protein sequence ID" value="VTR43436.1"/>
    <property type="molecule type" value="Genomic_DNA"/>
</dbReference>
<dbReference type="KEGG" id="stha:NCTC11429_02863"/>
<dbReference type="InterPro" id="IPR026444">
    <property type="entry name" value="Secre_tail"/>
</dbReference>
<dbReference type="AlphaFoldDB" id="A0A4U9V9L6"/>
<sequence length="633" mass="69176">MRQTKIKLKVFVISLLTNTFLIQNLAIAQQQVEHAKLLTENGAATDFYGRSVAISGNYAIVGSNKTEELDGSTGNILNDAGSAHIYEKSFDGKWVFKQKLIAGDRRVSDSFGTSVAIFGNFAVIGAEEKDVDLQKLANVGAAYVFYRGADGIWREHQKLIPSDYAANDFFGHSVAMHGNYIVVGAYLSDKDAAGNAVSNSGCFYVFELDNANGWSLKQKLTALDRRTGDCFGWLVAVHGEHIVVGAYQDIKNAEGTGSLLNASSAYIFGRQPNGSWIQQQKIVSSDRNSGDFFGYSVAISGQTVVIGAYGEDDDIQGGNPKQLAGSAYIFEQASNGSWTQTQKLNAPDRTMEDRFGYAVGIDGGSILIGTYLEDDNAEGQQYLSAAGSAYLFVKLADGKWIFQQKIVSSERSEVAQFGTTVAISENHMLLGAPGHANRKGMASIFGPPPVLPIELYEFSAKYSHDAVLLKWTTLMEANNKEFIIKRSINGTDFTEIARIIGAGHTNSRKHYTYKDKNLSSGIYYYRLEQVDYDGKLSVLGVRMVKIHIDPSTVSVFPNPTTGPIYLMLPSTFGKSVKVTIANLSGQIVHSETLQSKEQAVKHQLKLNKPMASGLYFIGIDSETSKQQLKLMIK</sequence>
<dbReference type="Proteomes" id="UP000308196">
    <property type="component" value="Chromosome"/>
</dbReference>
<dbReference type="STRING" id="1123265.GCA_000686625_01964"/>
<dbReference type="SUPFAM" id="SSF69318">
    <property type="entry name" value="Integrin alpha N-terminal domain"/>
    <property type="match status" value="2"/>
</dbReference>
<name>A0A4U9V9L6_9SPHI</name>
<evidence type="ECO:0000256" key="1">
    <source>
        <dbReference type="ARBA" id="ARBA00022729"/>
    </source>
</evidence>
<protein>
    <submittedName>
        <fullName evidence="6">Por secretion system C-terminal sorting domain</fullName>
    </submittedName>
</protein>
<dbReference type="InterPro" id="IPR028994">
    <property type="entry name" value="Integrin_alpha_N"/>
</dbReference>
<feature type="domain" description="Secretion system C-terminal sorting" evidence="5">
    <location>
        <begin position="555"/>
        <end position="632"/>
    </location>
</feature>
<evidence type="ECO:0000256" key="2">
    <source>
        <dbReference type="ARBA" id="ARBA00022737"/>
    </source>
</evidence>